<feature type="chain" id="PRO_5045916383" evidence="3">
    <location>
        <begin position="34"/>
        <end position="432"/>
    </location>
</feature>
<evidence type="ECO:0000256" key="1">
    <source>
        <dbReference type="SAM" id="MobiDB-lite"/>
    </source>
</evidence>
<reference evidence="4 5" key="1">
    <citation type="submission" date="2022-06" db="EMBL/GenBank/DDBJ databases">
        <title>Sequencing the genomes of 1000 actinobacteria strains.</title>
        <authorList>
            <person name="Klenk H.-P."/>
        </authorList>
    </citation>
    <scope>NUCLEOTIDE SEQUENCE [LARGE SCALE GENOMIC DNA]</scope>
    <source>
        <strain evidence="4 5">DSM 44170</strain>
    </source>
</reference>
<evidence type="ECO:0000313" key="4">
    <source>
        <dbReference type="EMBL" id="MCP2348460.1"/>
    </source>
</evidence>
<evidence type="ECO:0000256" key="2">
    <source>
        <dbReference type="SAM" id="Phobius"/>
    </source>
</evidence>
<keyword evidence="5" id="KW-1185">Reference proteome</keyword>
<dbReference type="RefSeq" id="WP_253781475.1">
    <property type="nucleotide sequence ID" value="NZ_BAAAVE010000049.1"/>
</dbReference>
<feature type="region of interest" description="Disordered" evidence="1">
    <location>
        <begin position="62"/>
        <end position="172"/>
    </location>
</feature>
<dbReference type="PRINTS" id="PR01217">
    <property type="entry name" value="PRICHEXTENSN"/>
</dbReference>
<evidence type="ECO:0000313" key="5">
    <source>
        <dbReference type="Proteomes" id="UP001320766"/>
    </source>
</evidence>
<feature type="transmembrane region" description="Helical" evidence="2">
    <location>
        <begin position="193"/>
        <end position="211"/>
    </location>
</feature>
<feature type="compositionally biased region" description="Basic and acidic residues" evidence="1">
    <location>
        <begin position="374"/>
        <end position="389"/>
    </location>
</feature>
<protein>
    <submittedName>
        <fullName evidence="4">Uncharacterized protein</fullName>
    </submittedName>
</protein>
<sequence length="432" mass="44128">MARTRATAVSAMVLSLGLTGIGAAPFVVQSASASVVAYDPNVDPCDTDQACESTPEVTVTVTTTLPTPEEEPETTITRTITKSPPATKTARPTPKKSTTSAAPTPPPSTPTQNLPPVQPPETTAEPPSVPQATEPAEPTEEQSVQLPSVAGTDTPTQPQPTATPQDTTTSESVQLEVRAATPEFDQAEMAQKLSIPALVMVLLVLFAVLIFEGRLRRMAHAAAVRRAGPLRPDLGGPGHPAGHGHPAGGYPAGAGYPTAPGGYPAGAGYPTGPGGYAAGPGYPPGPGGPGYPTAPAGYPAGPGYASTGMPPGYPATTAYAPILSFVPVQAYPGGPVQYGAVYPDPATYEESGLPVLPPSGQTGPDPAPEPVVLHPDDYSNEPVREEPQGTHRGLFEPAVPPEQPEGPATGDATLIDHLPGQEPDGGRHRRTD</sequence>
<keyword evidence="2" id="KW-0812">Transmembrane</keyword>
<feature type="compositionally biased region" description="Low complexity" evidence="1">
    <location>
        <begin position="152"/>
        <end position="169"/>
    </location>
</feature>
<feature type="signal peptide" evidence="3">
    <location>
        <begin position="1"/>
        <end position="33"/>
    </location>
</feature>
<keyword evidence="2" id="KW-0472">Membrane</keyword>
<dbReference type="EMBL" id="JAMZEC010000001">
    <property type="protein sequence ID" value="MCP2348460.1"/>
    <property type="molecule type" value="Genomic_DNA"/>
</dbReference>
<feature type="compositionally biased region" description="Low complexity" evidence="1">
    <location>
        <begin position="74"/>
        <end position="102"/>
    </location>
</feature>
<comment type="caution">
    <text evidence="4">The sequence shown here is derived from an EMBL/GenBank/DDBJ whole genome shotgun (WGS) entry which is preliminary data.</text>
</comment>
<accession>A0ABT1K3L2</accession>
<keyword evidence="3" id="KW-0732">Signal</keyword>
<dbReference type="Proteomes" id="UP001320766">
    <property type="component" value="Unassembled WGS sequence"/>
</dbReference>
<evidence type="ECO:0000256" key="3">
    <source>
        <dbReference type="SAM" id="SignalP"/>
    </source>
</evidence>
<feature type="region of interest" description="Disordered" evidence="1">
    <location>
        <begin position="349"/>
        <end position="432"/>
    </location>
</feature>
<name>A0ABT1K3L2_9ACTN</name>
<organism evidence="4 5">
    <name type="scientific">Nonomuraea roseoviolacea subsp. carminata</name>
    <dbReference type="NCBI Taxonomy" id="160689"/>
    <lineage>
        <taxon>Bacteria</taxon>
        <taxon>Bacillati</taxon>
        <taxon>Actinomycetota</taxon>
        <taxon>Actinomycetes</taxon>
        <taxon>Streptosporangiales</taxon>
        <taxon>Streptosporangiaceae</taxon>
        <taxon>Nonomuraea</taxon>
    </lineage>
</organism>
<gene>
    <name evidence="4" type="ORF">HD595_004582</name>
</gene>
<proteinExistence type="predicted"/>
<keyword evidence="2" id="KW-1133">Transmembrane helix</keyword>